<proteinExistence type="predicted"/>
<dbReference type="Gene3D" id="1.25.10.10">
    <property type="entry name" value="Leucine-rich Repeat Variant"/>
    <property type="match status" value="1"/>
</dbReference>
<dbReference type="SUPFAM" id="SSF48371">
    <property type="entry name" value="ARM repeat"/>
    <property type="match status" value="1"/>
</dbReference>
<dbReference type="EMBL" id="JAXAFJ010000001">
    <property type="protein sequence ID" value="MDX6804950.1"/>
    <property type="molecule type" value="Genomic_DNA"/>
</dbReference>
<dbReference type="InterPro" id="IPR016024">
    <property type="entry name" value="ARM-type_fold"/>
</dbReference>
<name>A0ABU4RJE2_9HYPH</name>
<evidence type="ECO:0000313" key="1">
    <source>
        <dbReference type="EMBL" id="MDX6804950.1"/>
    </source>
</evidence>
<dbReference type="Pfam" id="PF13646">
    <property type="entry name" value="HEAT_2"/>
    <property type="match status" value="2"/>
</dbReference>
<sequence length="210" mass="21697">MPLIRKDLAGTPEPAAIPEADILSSLTAPSAEARFAAARRAAELPGGIEALGRALPVEPDPRVREAIFTALSRAGQAENAVAVMIPCLRSDDAGLRAGALDALRAMPSACRVHLPLLLGDRDPDVRLLACELARGLPADEGSRLLAGLLDDEPEVNVCAAAVEVLAEIGTAEALPALQRCAARFPEEAFLGFSIKVAADRIGSGDGGPRG</sequence>
<evidence type="ECO:0000313" key="2">
    <source>
        <dbReference type="Proteomes" id="UP001274321"/>
    </source>
</evidence>
<protein>
    <submittedName>
        <fullName evidence="1">HEAT repeat domain-containing protein</fullName>
    </submittedName>
</protein>
<reference evidence="1 2" key="1">
    <citation type="submission" date="2023-11" db="EMBL/GenBank/DDBJ databases">
        <authorList>
            <person name="Bao R."/>
        </authorList>
    </citation>
    <scope>NUCLEOTIDE SEQUENCE [LARGE SCALE GENOMIC DNA]</scope>
    <source>
        <strain evidence="1 2">PJ23</strain>
    </source>
</reference>
<comment type="caution">
    <text evidence="1">The sequence shown here is derived from an EMBL/GenBank/DDBJ whole genome shotgun (WGS) entry which is preliminary data.</text>
</comment>
<organism evidence="1 2">
    <name type="scientific">Terrihabitans rhizophilus</name>
    <dbReference type="NCBI Taxonomy" id="3092662"/>
    <lineage>
        <taxon>Bacteria</taxon>
        <taxon>Pseudomonadati</taxon>
        <taxon>Pseudomonadota</taxon>
        <taxon>Alphaproteobacteria</taxon>
        <taxon>Hyphomicrobiales</taxon>
        <taxon>Terrihabitans</taxon>
    </lineage>
</organism>
<dbReference type="InterPro" id="IPR011989">
    <property type="entry name" value="ARM-like"/>
</dbReference>
<keyword evidence="2" id="KW-1185">Reference proteome</keyword>
<gene>
    <name evidence="1" type="ORF">SCD90_02625</name>
</gene>
<dbReference type="RefSeq" id="WP_319843058.1">
    <property type="nucleotide sequence ID" value="NZ_JAXAFJ010000001.1"/>
</dbReference>
<accession>A0ABU4RJE2</accession>
<dbReference type="Proteomes" id="UP001274321">
    <property type="component" value="Unassembled WGS sequence"/>
</dbReference>